<protein>
    <submittedName>
        <fullName evidence="1">Uncharacterized protein</fullName>
    </submittedName>
</protein>
<organism evidence="1">
    <name type="scientific">Eucalyptus grandis</name>
    <name type="common">Flooded gum</name>
    <dbReference type="NCBI Taxonomy" id="71139"/>
    <lineage>
        <taxon>Eukaryota</taxon>
        <taxon>Viridiplantae</taxon>
        <taxon>Streptophyta</taxon>
        <taxon>Embryophyta</taxon>
        <taxon>Tracheophyta</taxon>
        <taxon>Spermatophyta</taxon>
        <taxon>Magnoliopsida</taxon>
        <taxon>eudicotyledons</taxon>
        <taxon>Gunneridae</taxon>
        <taxon>Pentapetalae</taxon>
        <taxon>rosids</taxon>
        <taxon>malvids</taxon>
        <taxon>Myrtales</taxon>
        <taxon>Myrtaceae</taxon>
        <taxon>Myrtoideae</taxon>
        <taxon>Eucalypteae</taxon>
        <taxon>Eucalyptus</taxon>
    </lineage>
</organism>
<reference evidence="1" key="1">
    <citation type="submission" date="2013-07" db="EMBL/GenBank/DDBJ databases">
        <title>The genome of Eucalyptus grandis.</title>
        <authorList>
            <person name="Schmutz J."/>
            <person name="Hayes R."/>
            <person name="Myburg A."/>
            <person name="Tuskan G."/>
            <person name="Grattapaglia D."/>
            <person name="Rokhsar D.S."/>
        </authorList>
    </citation>
    <scope>NUCLEOTIDE SEQUENCE</scope>
    <source>
        <tissue evidence="1">Leaf extractions</tissue>
    </source>
</reference>
<sequence>MTMFVMEKVVNVSTGGKLCHERHLSSDRMGAFIGKLVAGKPLVGQLSWTGLISRYLRSDSLPNSSLVKDCCKWHKMYQFDGNKST</sequence>
<name>A0A059D3H1_EUCGR</name>
<gene>
    <name evidence="1" type="ORF">EUGRSUZ_B01753</name>
</gene>
<proteinExistence type="predicted"/>
<accession>A0A059D3H1</accession>
<dbReference type="EMBL" id="KK198754">
    <property type="protein sequence ID" value="KCW84931.1"/>
    <property type="molecule type" value="Genomic_DNA"/>
</dbReference>
<dbReference type="Gramene" id="KCW84931">
    <property type="protein sequence ID" value="KCW84931"/>
    <property type="gene ID" value="EUGRSUZ_B01753"/>
</dbReference>
<evidence type="ECO:0000313" key="1">
    <source>
        <dbReference type="EMBL" id="KCW84931.1"/>
    </source>
</evidence>
<dbReference type="AlphaFoldDB" id="A0A059D3H1"/>
<dbReference type="InParanoid" id="A0A059D3H1"/>